<dbReference type="Proteomes" id="UP001497457">
    <property type="component" value="Chromosome 19rd"/>
</dbReference>
<dbReference type="Pfam" id="PF13041">
    <property type="entry name" value="PPR_2"/>
    <property type="match status" value="3"/>
</dbReference>
<dbReference type="EMBL" id="OZ075129">
    <property type="protein sequence ID" value="CAL4962713.1"/>
    <property type="molecule type" value="Genomic_DNA"/>
</dbReference>
<dbReference type="InterPro" id="IPR046960">
    <property type="entry name" value="PPR_At4g14850-like_plant"/>
</dbReference>
<dbReference type="InterPro" id="IPR002885">
    <property type="entry name" value="PPR_rpt"/>
</dbReference>
<proteinExistence type="predicted"/>
<feature type="repeat" description="PPR" evidence="3">
    <location>
        <begin position="318"/>
        <end position="348"/>
    </location>
</feature>
<evidence type="ECO:0000313" key="5">
    <source>
        <dbReference type="Proteomes" id="UP001497457"/>
    </source>
</evidence>
<dbReference type="NCBIfam" id="TIGR00756">
    <property type="entry name" value="PPR"/>
    <property type="match status" value="6"/>
</dbReference>
<feature type="repeat" description="PPR" evidence="3">
    <location>
        <begin position="450"/>
        <end position="484"/>
    </location>
</feature>
<protein>
    <recommendedName>
        <fullName evidence="6">Pentatricopeptide repeat-containing protein</fullName>
    </recommendedName>
</protein>
<sequence>MAPLPLPIAAITSPHPSKSHDAPAPAQRPSASSLHAALASLSQQHAHAHDGGALRDAFALVARAERRSSPAAAVSVGPEVYASLLQCCVASGSLRAGRQVHAALVKRGPYYCRNAYAGTKLAVFYARCGALADAERAFGAIPERGRNAFAWAAVIGLWSRAGMHARALDGFAAMLEAGVPADNFVVPTVLKACAGIALARAGRAVHGYAWKAGIAECVYVMSSLVDFYGKCGQVEDARAVFDAMPERTVVSWNSMIMAYIHNGRIDEAVELFYEMRVEGVLPTRVSVLSLLSASAELEAVDGGRQGHAVAVSSGLAIDVILGTSMINFYCKVGLVEAAEAVFEQMEERDIVTWNLMIAGYFQDGQIGKAFETCRRMLETNLKFDCVTLASIIVACVKYCSMMVGSAAHGYAVRNGLDSDRTVACGLIDLYACTGRIEHARQVFNAMSQRDPVVWKVMISTYADGGMSSEALKLLDQMQLEGMSPTAACWDSVISAFVRNGQFKDTLGIFDQMLLTKTRPNLRTWSLLISGLSLNGMHQEVRNLCCKMQEVESAPSPTIYSAVVLAAKTAASVHSGKTIHACIVKKGLLLSRSVIQSLLKMYSGFNDRVTTDSLVRLLAECSK</sequence>
<reference evidence="5" key="1">
    <citation type="submission" date="2024-06" db="EMBL/GenBank/DDBJ databases">
        <authorList>
            <person name="Ryan C."/>
        </authorList>
    </citation>
    <scope>NUCLEOTIDE SEQUENCE [LARGE SCALE GENOMIC DNA]</scope>
</reference>
<feature type="repeat" description="PPR" evidence="3">
    <location>
        <begin position="349"/>
        <end position="383"/>
    </location>
</feature>
<reference evidence="4 5" key="2">
    <citation type="submission" date="2024-10" db="EMBL/GenBank/DDBJ databases">
        <authorList>
            <person name="Ryan C."/>
        </authorList>
    </citation>
    <scope>NUCLEOTIDE SEQUENCE [LARGE SCALE GENOMIC DNA]</scope>
</reference>
<keyword evidence="2" id="KW-0809">Transit peptide</keyword>
<feature type="repeat" description="PPR" evidence="3">
    <location>
        <begin position="248"/>
        <end position="282"/>
    </location>
</feature>
<feature type="repeat" description="PPR" evidence="3">
    <location>
        <begin position="485"/>
        <end position="519"/>
    </location>
</feature>
<keyword evidence="5" id="KW-1185">Reference proteome</keyword>
<dbReference type="AlphaFoldDB" id="A0ABC8ZJD7"/>
<gene>
    <name evidence="4" type="ORF">URODEC1_LOCUS45795</name>
</gene>
<evidence type="ECO:0000256" key="2">
    <source>
        <dbReference type="ARBA" id="ARBA00022946"/>
    </source>
</evidence>
<dbReference type="Pfam" id="PF01535">
    <property type="entry name" value="PPR"/>
    <property type="match status" value="3"/>
</dbReference>
<evidence type="ECO:0000256" key="3">
    <source>
        <dbReference type="PROSITE-ProRule" id="PRU00708"/>
    </source>
</evidence>
<feature type="repeat" description="PPR" evidence="3">
    <location>
        <begin position="520"/>
        <end position="554"/>
    </location>
</feature>
<evidence type="ECO:0000313" key="4">
    <source>
        <dbReference type="EMBL" id="CAL4962713.1"/>
    </source>
</evidence>
<evidence type="ECO:0008006" key="6">
    <source>
        <dbReference type="Google" id="ProtNLM"/>
    </source>
</evidence>
<dbReference type="PANTHER" id="PTHR47926">
    <property type="entry name" value="PENTATRICOPEPTIDE REPEAT-CONTAINING PROTEIN"/>
    <property type="match status" value="1"/>
</dbReference>
<organism evidence="4 5">
    <name type="scientific">Urochloa decumbens</name>
    <dbReference type="NCBI Taxonomy" id="240449"/>
    <lineage>
        <taxon>Eukaryota</taxon>
        <taxon>Viridiplantae</taxon>
        <taxon>Streptophyta</taxon>
        <taxon>Embryophyta</taxon>
        <taxon>Tracheophyta</taxon>
        <taxon>Spermatophyta</taxon>
        <taxon>Magnoliopsida</taxon>
        <taxon>Liliopsida</taxon>
        <taxon>Poales</taxon>
        <taxon>Poaceae</taxon>
        <taxon>PACMAD clade</taxon>
        <taxon>Panicoideae</taxon>
        <taxon>Panicodae</taxon>
        <taxon>Paniceae</taxon>
        <taxon>Melinidinae</taxon>
        <taxon>Urochloa</taxon>
    </lineage>
</organism>
<dbReference type="PROSITE" id="PS51375">
    <property type="entry name" value="PPR"/>
    <property type="match status" value="6"/>
</dbReference>
<name>A0ABC8ZJD7_9POAL</name>
<evidence type="ECO:0000256" key="1">
    <source>
        <dbReference type="ARBA" id="ARBA00022737"/>
    </source>
</evidence>
<accession>A0ABC8ZJD7</accession>
<dbReference type="FunFam" id="1.25.40.10:FF:000344">
    <property type="entry name" value="Pentatricopeptide repeat-containing protein"/>
    <property type="match status" value="1"/>
</dbReference>
<dbReference type="Gene3D" id="1.25.40.10">
    <property type="entry name" value="Tetratricopeptide repeat domain"/>
    <property type="match status" value="4"/>
</dbReference>
<dbReference type="FunFam" id="1.25.40.10:FF:000285">
    <property type="entry name" value="Pentatricopeptide repeat-containing protein, chloroplastic"/>
    <property type="match status" value="1"/>
</dbReference>
<keyword evidence="1" id="KW-0677">Repeat</keyword>
<dbReference type="InterPro" id="IPR011990">
    <property type="entry name" value="TPR-like_helical_dom_sf"/>
</dbReference>
<dbReference type="FunFam" id="1.25.40.10:FF:000646">
    <property type="entry name" value="Pentatricopeptide repeat-containing protein, chloroplastic"/>
    <property type="match status" value="1"/>
</dbReference>